<evidence type="ECO:0000259" key="5">
    <source>
        <dbReference type="PROSITE" id="PS50893"/>
    </source>
</evidence>
<keyword evidence="2" id="KW-0813">Transport</keyword>
<keyword evidence="4" id="KW-0067">ATP-binding</keyword>
<dbReference type="RefSeq" id="WP_006779312.1">
    <property type="nucleotide sequence ID" value="NZ_CP040506.1"/>
</dbReference>
<dbReference type="PANTHER" id="PTHR42734:SF17">
    <property type="entry name" value="METAL TRANSPORT SYSTEM ATP-BINDING PROTEIN TM_0124-RELATED"/>
    <property type="match status" value="1"/>
</dbReference>
<evidence type="ECO:0000256" key="3">
    <source>
        <dbReference type="ARBA" id="ARBA00022741"/>
    </source>
</evidence>
<dbReference type="EMBL" id="ADLN01000012">
    <property type="protein sequence ID" value="EHI60764.1"/>
    <property type="molecule type" value="Genomic_DNA"/>
</dbReference>
<dbReference type="InterPro" id="IPR027417">
    <property type="entry name" value="P-loop_NTPase"/>
</dbReference>
<dbReference type="GO" id="GO:0016887">
    <property type="term" value="F:ATP hydrolysis activity"/>
    <property type="evidence" value="ECO:0007669"/>
    <property type="project" value="InterPro"/>
</dbReference>
<dbReference type="GO" id="GO:0005524">
    <property type="term" value="F:ATP binding"/>
    <property type="evidence" value="ECO:0007669"/>
    <property type="project" value="UniProtKB-KW"/>
</dbReference>
<dbReference type="Pfam" id="PF00005">
    <property type="entry name" value="ABC_tran"/>
    <property type="match status" value="1"/>
</dbReference>
<name>G5ICL8_9FIRM</name>
<dbReference type="OrthoDB" id="9806726at2"/>
<dbReference type="PATRIC" id="fig|742737.3.peg.1338"/>
<dbReference type="AlphaFoldDB" id="G5ICL8"/>
<evidence type="ECO:0000256" key="2">
    <source>
        <dbReference type="ARBA" id="ARBA00022448"/>
    </source>
</evidence>
<proteinExistence type="inferred from homology"/>
<keyword evidence="7" id="KW-1185">Reference proteome</keyword>
<accession>G5ICL8</accession>
<dbReference type="InterPro" id="IPR017871">
    <property type="entry name" value="ABC_transporter-like_CS"/>
</dbReference>
<dbReference type="PROSITE" id="PS00211">
    <property type="entry name" value="ABC_TRANSPORTER_1"/>
    <property type="match status" value="1"/>
</dbReference>
<comment type="caution">
    <text evidence="6">The sequence shown here is derived from an EMBL/GenBank/DDBJ whole genome shotgun (WGS) entry which is preliminary data.</text>
</comment>
<reference evidence="6 7" key="1">
    <citation type="submission" date="2011-08" db="EMBL/GenBank/DDBJ databases">
        <title>The Genome Sequence of Clostridium hathewayi WAL-18680.</title>
        <authorList>
            <consortium name="The Broad Institute Genome Sequencing Platform"/>
            <person name="Earl A."/>
            <person name="Ward D."/>
            <person name="Feldgarden M."/>
            <person name="Gevers D."/>
            <person name="Finegold S.M."/>
            <person name="Summanen P.H."/>
            <person name="Molitoris D.R."/>
            <person name="Song M."/>
            <person name="Daigneault M."/>
            <person name="Allen-Vercoe E."/>
            <person name="Young S.K."/>
            <person name="Zeng Q."/>
            <person name="Gargeya S."/>
            <person name="Fitzgerald M."/>
            <person name="Haas B."/>
            <person name="Abouelleil A."/>
            <person name="Alvarado L."/>
            <person name="Arachchi H.M."/>
            <person name="Berlin A."/>
            <person name="Brown A."/>
            <person name="Chapman S.B."/>
            <person name="Chen Z."/>
            <person name="Dunbar C."/>
            <person name="Freedman E."/>
            <person name="Gearin G."/>
            <person name="Gellesch M."/>
            <person name="Goldberg J."/>
            <person name="Griggs A."/>
            <person name="Gujja S."/>
            <person name="Heiman D."/>
            <person name="Howarth C."/>
            <person name="Larson L."/>
            <person name="Lui A."/>
            <person name="MacDonald P.J.P."/>
            <person name="Montmayeur A."/>
            <person name="Murphy C."/>
            <person name="Neiman D."/>
            <person name="Pearson M."/>
            <person name="Priest M."/>
            <person name="Roberts A."/>
            <person name="Saif S."/>
            <person name="Shea T."/>
            <person name="Shenoy N."/>
            <person name="Sisk P."/>
            <person name="Stolte C."/>
            <person name="Sykes S."/>
            <person name="Wortman J."/>
            <person name="Nusbaum C."/>
            <person name="Birren B."/>
        </authorList>
    </citation>
    <scope>NUCLEOTIDE SEQUENCE [LARGE SCALE GENOMIC DNA]</scope>
    <source>
        <strain evidence="6 7">WAL-18680</strain>
    </source>
</reference>
<dbReference type="PROSITE" id="PS50893">
    <property type="entry name" value="ABC_TRANSPORTER_2"/>
    <property type="match status" value="1"/>
</dbReference>
<dbReference type="SUPFAM" id="SSF52540">
    <property type="entry name" value="P-loop containing nucleoside triphosphate hydrolases"/>
    <property type="match status" value="1"/>
</dbReference>
<dbReference type="InterPro" id="IPR050153">
    <property type="entry name" value="Metal_Ion_Import_ABC"/>
</dbReference>
<dbReference type="HOGENOM" id="CLU_000604_1_11_9"/>
<comment type="similarity">
    <text evidence="1">Belongs to the ABC transporter superfamily.</text>
</comment>
<dbReference type="SMART" id="SM00382">
    <property type="entry name" value="AAA"/>
    <property type="match status" value="1"/>
</dbReference>
<evidence type="ECO:0000313" key="7">
    <source>
        <dbReference type="Proteomes" id="UP000005384"/>
    </source>
</evidence>
<evidence type="ECO:0000313" key="6">
    <source>
        <dbReference type="EMBL" id="EHI60764.1"/>
    </source>
</evidence>
<dbReference type="PANTHER" id="PTHR42734">
    <property type="entry name" value="METAL TRANSPORT SYSTEM ATP-BINDING PROTEIN TM_0124-RELATED"/>
    <property type="match status" value="1"/>
</dbReference>
<dbReference type="InterPro" id="IPR003439">
    <property type="entry name" value="ABC_transporter-like_ATP-bd"/>
</dbReference>
<evidence type="ECO:0000256" key="4">
    <source>
        <dbReference type="ARBA" id="ARBA00022840"/>
    </source>
</evidence>
<sequence length="235" mass="25653">MSPLIVCSHVDFGYENHDAVIDVTMELNPGDYLCVVGENGSGKSTLIKGLLGLLKPTGGTLTVADELKRTGIGYLPQQTAAQKDFPATVGEVVISGCLSRRGNRPFYSKAEKDLAVSNMEKLGILDLKKHCYRELSGGQQQRALIARALCATDKMLILDEPITGLDPSASQDFYHLIKRLNREEKVTILMVSHDIKNIVGQANKILHLQQNVLFYGSAEEYQKSSTGQKFLGGDG</sequence>
<feature type="domain" description="ABC transporter" evidence="5">
    <location>
        <begin position="5"/>
        <end position="235"/>
    </location>
</feature>
<keyword evidence="3" id="KW-0547">Nucleotide-binding</keyword>
<gene>
    <name evidence="6" type="ORF">HMPREF9473_01328</name>
</gene>
<dbReference type="InterPro" id="IPR003593">
    <property type="entry name" value="AAA+_ATPase"/>
</dbReference>
<organism evidence="6 7">
    <name type="scientific">Hungatella hathewayi WAL-18680</name>
    <dbReference type="NCBI Taxonomy" id="742737"/>
    <lineage>
        <taxon>Bacteria</taxon>
        <taxon>Bacillati</taxon>
        <taxon>Bacillota</taxon>
        <taxon>Clostridia</taxon>
        <taxon>Lachnospirales</taxon>
        <taxon>Lachnospiraceae</taxon>
        <taxon>Hungatella</taxon>
    </lineage>
</organism>
<dbReference type="Proteomes" id="UP000005384">
    <property type="component" value="Unassembled WGS sequence"/>
</dbReference>
<evidence type="ECO:0000256" key="1">
    <source>
        <dbReference type="ARBA" id="ARBA00005417"/>
    </source>
</evidence>
<dbReference type="Gene3D" id="3.40.50.300">
    <property type="entry name" value="P-loop containing nucleotide triphosphate hydrolases"/>
    <property type="match status" value="1"/>
</dbReference>
<protein>
    <recommendedName>
        <fullName evidence="5">ABC transporter domain-containing protein</fullName>
    </recommendedName>
</protein>